<reference evidence="7" key="1">
    <citation type="submission" date="2019-12" db="EMBL/GenBank/DDBJ databases">
        <title>Endophytic bacteria associated with Panax ginseng seedlings.</title>
        <authorList>
            <person name="Park J.M."/>
            <person name="Shin R."/>
            <person name="Jo S.H."/>
        </authorList>
    </citation>
    <scope>NUCLEOTIDE SEQUENCE [LARGE SCALE GENOMIC DNA]</scope>
    <source>
        <strain evidence="7">PgKB30</strain>
    </source>
</reference>
<dbReference type="Pfam" id="PF02913">
    <property type="entry name" value="FAD-oxidase_C"/>
    <property type="match status" value="1"/>
</dbReference>
<name>A0A6M8MTN0_9PSED</name>
<protein>
    <submittedName>
        <fullName evidence="6">Putative FAD-linked oxidoreductase</fullName>
        <ecNumber evidence="6">1.-.-.-</ecNumber>
    </submittedName>
</protein>
<evidence type="ECO:0000256" key="4">
    <source>
        <dbReference type="ARBA" id="ARBA00022827"/>
    </source>
</evidence>
<dbReference type="InterPro" id="IPR036318">
    <property type="entry name" value="FAD-bd_PCMH-like_sf"/>
</dbReference>
<dbReference type="InterPro" id="IPR006094">
    <property type="entry name" value="Oxid_FAD_bind_N"/>
</dbReference>
<sequence length="479" mass="51420">MNSDLFQTLQQLIGASHVRPGAESAAQLTDKQGSYVGQALAVVRPADTDEVAAVVRACVAHRAPIVVQGGNTGLMGAATPDASGRSVLLLLDRLNRVRQIDTDNDTLTVEAGCILQNIQEVAREAGRLFPLSLGAEGSCTIGGNLGTNAGGTAVLRYGNTRELTLGLEVVTAEGEIWHGLRGLRKDNTGYDLRDLYIGSEGTLGIITAATLKLFPLPKAQSTAFLAFDSLTQAVSFLSHARAGFGASLTAFELLTADCLALLREQFPEGPQPFSNAAQPWFALLELSDNHSEAHARQAFEDVLGSAFEEGLLADALIAESLAQSEALWLLRENMSDAQKRAGRNMKHDISIPISRIVEFVEHTDAMLQQHFPGVRNFTFGHLGDGNLHYNVAHPLDSTVEAHMTRYSELSQRVHDSAHAHGGSISAEHGIGQRKLSMLPRYKSAVELDLMSRVKQALDPLNLLNPGKVLASVESRSTAP</sequence>
<dbReference type="Pfam" id="PF01565">
    <property type="entry name" value="FAD_binding_4"/>
    <property type="match status" value="1"/>
</dbReference>
<dbReference type="EMBL" id="CP053746">
    <property type="protein sequence ID" value="QKF52128.1"/>
    <property type="molecule type" value="Genomic_DNA"/>
</dbReference>
<dbReference type="InterPro" id="IPR016167">
    <property type="entry name" value="FAD-bd_PCMH_sub1"/>
</dbReference>
<dbReference type="SUPFAM" id="SSF55103">
    <property type="entry name" value="FAD-linked oxidases, C-terminal domain"/>
    <property type="match status" value="1"/>
</dbReference>
<accession>A0A6M8MTN0</accession>
<dbReference type="Gene3D" id="1.10.45.10">
    <property type="entry name" value="Vanillyl-alcohol Oxidase, Chain A, domain 4"/>
    <property type="match status" value="1"/>
</dbReference>
<comment type="cofactor">
    <cofactor evidence="1">
        <name>FAD</name>
        <dbReference type="ChEBI" id="CHEBI:57692"/>
    </cofactor>
</comment>
<keyword evidence="3" id="KW-0285">Flavoprotein</keyword>
<dbReference type="PROSITE" id="PS51387">
    <property type="entry name" value="FAD_PCMH"/>
    <property type="match status" value="1"/>
</dbReference>
<comment type="similarity">
    <text evidence="2">Belongs to the FAD-binding oxidoreductase/transferase type 4 family.</text>
</comment>
<evidence type="ECO:0000256" key="3">
    <source>
        <dbReference type="ARBA" id="ARBA00022630"/>
    </source>
</evidence>
<dbReference type="RefSeq" id="WP_172611518.1">
    <property type="nucleotide sequence ID" value="NZ_CP053746.1"/>
</dbReference>
<dbReference type="InterPro" id="IPR016171">
    <property type="entry name" value="Vanillyl_alc_oxidase_C-sub2"/>
</dbReference>
<feature type="domain" description="FAD-binding PCMH-type" evidence="5">
    <location>
        <begin position="35"/>
        <end position="216"/>
    </location>
</feature>
<dbReference type="InterPro" id="IPR004113">
    <property type="entry name" value="FAD-bd_oxidored_4_C"/>
</dbReference>
<evidence type="ECO:0000313" key="6">
    <source>
        <dbReference type="EMBL" id="QKF52128.1"/>
    </source>
</evidence>
<dbReference type="GO" id="GO:0071949">
    <property type="term" value="F:FAD binding"/>
    <property type="evidence" value="ECO:0007669"/>
    <property type="project" value="InterPro"/>
</dbReference>
<dbReference type="Gene3D" id="3.30.70.2190">
    <property type="match status" value="1"/>
</dbReference>
<dbReference type="GO" id="GO:0022904">
    <property type="term" value="P:respiratory electron transport chain"/>
    <property type="evidence" value="ECO:0007669"/>
    <property type="project" value="TreeGrafter"/>
</dbReference>
<keyword evidence="4" id="KW-0274">FAD</keyword>
<dbReference type="Gene3D" id="3.30.465.10">
    <property type="match status" value="1"/>
</dbReference>
<dbReference type="PANTHER" id="PTHR43716">
    <property type="entry name" value="D-2-HYDROXYGLUTARATE DEHYDROGENASE, MITOCHONDRIAL"/>
    <property type="match status" value="1"/>
</dbReference>
<evidence type="ECO:0000313" key="7">
    <source>
        <dbReference type="Proteomes" id="UP000501989"/>
    </source>
</evidence>
<dbReference type="Gene3D" id="3.30.43.10">
    <property type="entry name" value="Uridine Diphospho-n-acetylenolpyruvylglucosamine Reductase, domain 2"/>
    <property type="match status" value="1"/>
</dbReference>
<keyword evidence="7" id="KW-1185">Reference proteome</keyword>
<dbReference type="Proteomes" id="UP000501989">
    <property type="component" value="Chromosome"/>
</dbReference>
<dbReference type="InterPro" id="IPR016169">
    <property type="entry name" value="FAD-bd_PCMH_sub2"/>
</dbReference>
<evidence type="ECO:0000259" key="5">
    <source>
        <dbReference type="PROSITE" id="PS51387"/>
    </source>
</evidence>
<dbReference type="EC" id="1.-.-.-" evidence="6"/>
<dbReference type="PANTHER" id="PTHR43716:SF2">
    <property type="entry name" value="BLL6224 PROTEIN"/>
    <property type="match status" value="1"/>
</dbReference>
<organism evidence="6 7">
    <name type="scientific">Pseudomonas graminis</name>
    <dbReference type="NCBI Taxonomy" id="158627"/>
    <lineage>
        <taxon>Bacteria</taxon>
        <taxon>Pseudomonadati</taxon>
        <taxon>Pseudomonadota</taxon>
        <taxon>Gammaproteobacteria</taxon>
        <taxon>Pseudomonadales</taxon>
        <taxon>Pseudomonadaceae</taxon>
        <taxon>Pseudomonas</taxon>
    </lineage>
</organism>
<proteinExistence type="inferred from homology"/>
<dbReference type="InterPro" id="IPR016166">
    <property type="entry name" value="FAD-bd_PCMH"/>
</dbReference>
<gene>
    <name evidence="6" type="ORF">FX982_03109</name>
</gene>
<evidence type="ECO:0000256" key="1">
    <source>
        <dbReference type="ARBA" id="ARBA00001974"/>
    </source>
</evidence>
<dbReference type="Gene3D" id="3.30.70.2740">
    <property type="match status" value="1"/>
</dbReference>
<dbReference type="InterPro" id="IPR016164">
    <property type="entry name" value="FAD-linked_Oxase-like_C"/>
</dbReference>
<dbReference type="KEGG" id="pgg:FX982_03109"/>
<keyword evidence="6" id="KW-0560">Oxidoreductase</keyword>
<dbReference type="GO" id="GO:0016491">
    <property type="term" value="F:oxidoreductase activity"/>
    <property type="evidence" value="ECO:0007669"/>
    <property type="project" value="UniProtKB-KW"/>
</dbReference>
<evidence type="ECO:0000256" key="2">
    <source>
        <dbReference type="ARBA" id="ARBA00008000"/>
    </source>
</evidence>
<dbReference type="AlphaFoldDB" id="A0A6M8MTN0"/>
<dbReference type="FunFam" id="1.10.45.10:FF:000001">
    <property type="entry name" value="D-lactate dehydrogenase mitochondrial"/>
    <property type="match status" value="1"/>
</dbReference>
<dbReference type="InterPro" id="IPR051264">
    <property type="entry name" value="FAD-oxidored/transferase_4"/>
</dbReference>
<dbReference type="SUPFAM" id="SSF56176">
    <property type="entry name" value="FAD-binding/transporter-associated domain-like"/>
    <property type="match status" value="1"/>
</dbReference>